<evidence type="ECO:0000313" key="1">
    <source>
        <dbReference type="Proteomes" id="UP000790787"/>
    </source>
</evidence>
<sequence length="134" mass="15250">MAALSSSKSYHIRSISLLGRSHPNTQRVEEELNKLKTLDTTVAPAAETICSALFDLEMLHKCMDDLLNLPQTLKSLSKYQNGKWIEDLLEKSVRIIDVCGTARDLVSRSKESVRDLQSALSQEERRFKCRSQHF</sequence>
<accession>A0A1S4A3F9</accession>
<dbReference type="OrthoDB" id="1701699at2759"/>
<dbReference type="GO" id="GO:0048364">
    <property type="term" value="P:root development"/>
    <property type="evidence" value="ECO:0007669"/>
    <property type="project" value="InterPro"/>
</dbReference>
<dbReference type="InterPro" id="IPR004320">
    <property type="entry name" value="BPS1_pln"/>
</dbReference>
<dbReference type="Pfam" id="PF03087">
    <property type="entry name" value="BPS1"/>
    <property type="match status" value="1"/>
</dbReference>
<proteinExistence type="predicted"/>
<dbReference type="STRING" id="4097.A0A1S4A3F9"/>
<dbReference type="GeneID" id="107793337"/>
<keyword evidence="1" id="KW-1185">Reference proteome</keyword>
<dbReference type="RefSeq" id="XP_016471145.1">
    <property type="nucleotide sequence ID" value="XM_016615659.1"/>
</dbReference>
<dbReference type="Proteomes" id="UP000790787">
    <property type="component" value="Chromosome 3"/>
</dbReference>
<name>A0A1S4A3F9_TOBAC</name>
<gene>
    <name evidence="2" type="primary">LOC107793337</name>
</gene>
<protein>
    <submittedName>
        <fullName evidence="2">Uncharacterized protein</fullName>
    </submittedName>
</protein>
<dbReference type="PANTHER" id="PTHR33070">
    <property type="entry name" value="OS06G0725500 PROTEIN"/>
    <property type="match status" value="1"/>
</dbReference>
<dbReference type="GO" id="GO:0048367">
    <property type="term" value="P:shoot system development"/>
    <property type="evidence" value="ECO:0007669"/>
    <property type="project" value="InterPro"/>
</dbReference>
<reference evidence="2" key="2">
    <citation type="submission" date="2025-08" db="UniProtKB">
        <authorList>
            <consortium name="RefSeq"/>
        </authorList>
    </citation>
    <scope>IDENTIFICATION</scope>
</reference>
<reference evidence="1" key="1">
    <citation type="journal article" date="2014" name="Nat. Commun.">
        <title>The tobacco genome sequence and its comparison with those of tomato and potato.</title>
        <authorList>
            <person name="Sierro N."/>
            <person name="Battey J.N."/>
            <person name="Ouadi S."/>
            <person name="Bakaher N."/>
            <person name="Bovet L."/>
            <person name="Willig A."/>
            <person name="Goepfert S."/>
            <person name="Peitsch M.C."/>
            <person name="Ivanov N.V."/>
        </authorList>
    </citation>
    <scope>NUCLEOTIDE SEQUENCE [LARGE SCALE GENOMIC DNA]</scope>
</reference>
<dbReference type="KEGG" id="nta:107793337"/>
<dbReference type="PANTHER" id="PTHR33070:SF109">
    <property type="entry name" value="DOMAIN PROTEIN, PUTATIVE (DUF241)-RELATED"/>
    <property type="match status" value="1"/>
</dbReference>
<organism evidence="1 2">
    <name type="scientific">Nicotiana tabacum</name>
    <name type="common">Common tobacco</name>
    <dbReference type="NCBI Taxonomy" id="4097"/>
    <lineage>
        <taxon>Eukaryota</taxon>
        <taxon>Viridiplantae</taxon>
        <taxon>Streptophyta</taxon>
        <taxon>Embryophyta</taxon>
        <taxon>Tracheophyta</taxon>
        <taxon>Spermatophyta</taxon>
        <taxon>Magnoliopsida</taxon>
        <taxon>eudicotyledons</taxon>
        <taxon>Gunneridae</taxon>
        <taxon>Pentapetalae</taxon>
        <taxon>asterids</taxon>
        <taxon>lamiids</taxon>
        <taxon>Solanales</taxon>
        <taxon>Solanaceae</taxon>
        <taxon>Nicotianoideae</taxon>
        <taxon>Nicotianeae</taxon>
        <taxon>Nicotiana</taxon>
    </lineage>
</organism>
<dbReference type="AlphaFoldDB" id="A0A1S4A3F9"/>
<dbReference type="SMR" id="A0A1S4A3F9"/>
<dbReference type="OMA" id="PNTQRVE"/>
<evidence type="ECO:0000313" key="2">
    <source>
        <dbReference type="RefSeq" id="XP_016471145.1"/>
    </source>
</evidence>
<dbReference type="PaxDb" id="4097-A0A1S4A3F9"/>